<keyword evidence="3" id="KW-1185">Reference proteome</keyword>
<gene>
    <name evidence="2" type="ORF">EFA69_08475</name>
</gene>
<feature type="domain" description="SnoaL-like" evidence="1">
    <location>
        <begin position="6"/>
        <end position="119"/>
    </location>
</feature>
<dbReference type="Gene3D" id="3.10.450.50">
    <property type="match status" value="1"/>
</dbReference>
<dbReference type="EMBL" id="RJJE01000009">
    <property type="protein sequence ID" value="RNI29582.1"/>
    <property type="molecule type" value="Genomic_DNA"/>
</dbReference>
<dbReference type="InterPro" id="IPR037401">
    <property type="entry name" value="SnoaL-like"/>
</dbReference>
<dbReference type="Pfam" id="PF12680">
    <property type="entry name" value="SnoaL_2"/>
    <property type="match status" value="1"/>
</dbReference>
<evidence type="ECO:0000313" key="2">
    <source>
        <dbReference type="EMBL" id="RNI29582.1"/>
    </source>
</evidence>
<protein>
    <submittedName>
        <fullName evidence="2">Nuclear transport factor 2 family protein</fullName>
    </submittedName>
</protein>
<comment type="caution">
    <text evidence="2">The sequence shown here is derived from an EMBL/GenBank/DDBJ whole genome shotgun (WGS) entry which is preliminary data.</text>
</comment>
<organism evidence="2 3">
    <name type="scientific">Rufibacter immobilis</name>
    <dbReference type="NCBI Taxonomy" id="1348778"/>
    <lineage>
        <taxon>Bacteria</taxon>
        <taxon>Pseudomonadati</taxon>
        <taxon>Bacteroidota</taxon>
        <taxon>Cytophagia</taxon>
        <taxon>Cytophagales</taxon>
        <taxon>Hymenobacteraceae</taxon>
        <taxon>Rufibacter</taxon>
    </lineage>
</organism>
<dbReference type="RefSeq" id="WP_123132668.1">
    <property type="nucleotide sequence ID" value="NZ_JBHMAD010000007.1"/>
</dbReference>
<evidence type="ECO:0000259" key="1">
    <source>
        <dbReference type="Pfam" id="PF12680"/>
    </source>
</evidence>
<accession>A0A3M9MVL7</accession>
<evidence type="ECO:0000313" key="3">
    <source>
        <dbReference type="Proteomes" id="UP000271010"/>
    </source>
</evidence>
<dbReference type="SUPFAM" id="SSF54427">
    <property type="entry name" value="NTF2-like"/>
    <property type="match status" value="1"/>
</dbReference>
<dbReference type="AlphaFoldDB" id="A0A3M9MVL7"/>
<dbReference type="InterPro" id="IPR032710">
    <property type="entry name" value="NTF2-like_dom_sf"/>
</dbReference>
<dbReference type="OrthoDB" id="582835at2"/>
<sequence>MKQELVEKYIEAYNAFDVDGMVSDLHAEVHFQNIAAGAVNLELHGVQAFREQAEKAKALFIQREQRITSLKETAADEVTVAIDYTGVLAVDLPSGLRAGDKLELTGTSVFRFQDGKIISIQDIS</sequence>
<proteinExistence type="predicted"/>
<dbReference type="Proteomes" id="UP000271010">
    <property type="component" value="Unassembled WGS sequence"/>
</dbReference>
<reference evidence="2 3" key="1">
    <citation type="submission" date="2018-11" db="EMBL/GenBank/DDBJ databases">
        <title>Rufibacter latericius sp. nov., isolated from water in Baiyang Lake.</title>
        <authorList>
            <person name="Yang Y."/>
        </authorList>
    </citation>
    <scope>NUCLEOTIDE SEQUENCE [LARGE SCALE GENOMIC DNA]</scope>
    <source>
        <strain evidence="2 3">MCC P1</strain>
    </source>
</reference>
<name>A0A3M9MVL7_9BACT</name>